<evidence type="ECO:0000313" key="5">
    <source>
        <dbReference type="Proteomes" id="UP000295444"/>
    </source>
</evidence>
<dbReference type="InterPro" id="IPR012349">
    <property type="entry name" value="Split_barrel_FMN-bd"/>
</dbReference>
<protein>
    <submittedName>
        <fullName evidence="4">Flavin reductase (DIM6/NTAB) family NADH-FMN oxidoreductase RutF</fullName>
    </submittedName>
</protein>
<dbReference type="InterPro" id="IPR002563">
    <property type="entry name" value="Flavin_Rdtase-like_dom"/>
</dbReference>
<reference evidence="4 5" key="1">
    <citation type="submission" date="2019-03" db="EMBL/GenBank/DDBJ databases">
        <title>Genomic Encyclopedia of Type Strains, Phase IV (KMG-IV): sequencing the most valuable type-strain genomes for metagenomic binning, comparative biology and taxonomic classification.</title>
        <authorList>
            <person name="Goeker M."/>
        </authorList>
    </citation>
    <scope>NUCLEOTIDE SEQUENCE [LARGE SCALE GENOMIC DNA]</scope>
    <source>
        <strain evidence="4 5">DSM 45361</strain>
    </source>
</reference>
<dbReference type="EMBL" id="SNXZ01000003">
    <property type="protein sequence ID" value="TDP97527.1"/>
    <property type="molecule type" value="Genomic_DNA"/>
</dbReference>
<dbReference type="AlphaFoldDB" id="A0A4R6SD46"/>
<evidence type="ECO:0000313" key="4">
    <source>
        <dbReference type="EMBL" id="TDP97527.1"/>
    </source>
</evidence>
<dbReference type="Gene3D" id="2.30.110.10">
    <property type="entry name" value="Electron Transport, Fmn-binding Protein, Chain A"/>
    <property type="match status" value="1"/>
</dbReference>
<dbReference type="GO" id="GO:0042602">
    <property type="term" value="F:riboflavin reductase (NADPH) activity"/>
    <property type="evidence" value="ECO:0007669"/>
    <property type="project" value="TreeGrafter"/>
</dbReference>
<evidence type="ECO:0000259" key="3">
    <source>
        <dbReference type="SMART" id="SM00903"/>
    </source>
</evidence>
<dbReference type="Proteomes" id="UP000295444">
    <property type="component" value="Unassembled WGS sequence"/>
</dbReference>
<gene>
    <name evidence="4" type="ORF">EV186_103491</name>
</gene>
<comment type="caution">
    <text evidence="4">The sequence shown here is derived from an EMBL/GenBank/DDBJ whole genome shotgun (WGS) entry which is preliminary data.</text>
</comment>
<organism evidence="4 5">
    <name type="scientific">Labedaea rhizosphaerae</name>
    <dbReference type="NCBI Taxonomy" id="598644"/>
    <lineage>
        <taxon>Bacteria</taxon>
        <taxon>Bacillati</taxon>
        <taxon>Actinomycetota</taxon>
        <taxon>Actinomycetes</taxon>
        <taxon>Pseudonocardiales</taxon>
        <taxon>Pseudonocardiaceae</taxon>
        <taxon>Labedaea</taxon>
    </lineage>
</organism>
<dbReference type="SUPFAM" id="SSF50475">
    <property type="entry name" value="FMN-binding split barrel"/>
    <property type="match status" value="1"/>
</dbReference>
<sequence>MRQTMGRFATGVAVITTFADDAPHGMTVNSLTSVSLDPPLLLVCLDHGARSAEAVVAAGRFVVNVLSKRQQAVALRFAERGGDHFAGLELEYGEHAVPVVPNALAHLECDVDRVVEAGDHVIVLGAVLDVCAREGDPLGFYGGRFSDVVQHGAEPVHWFF</sequence>
<keyword evidence="2" id="KW-0560">Oxidoreductase</keyword>
<evidence type="ECO:0000256" key="1">
    <source>
        <dbReference type="ARBA" id="ARBA00008898"/>
    </source>
</evidence>
<keyword evidence="5" id="KW-1185">Reference proteome</keyword>
<accession>A0A4R6SD46</accession>
<dbReference type="GO" id="GO:0010181">
    <property type="term" value="F:FMN binding"/>
    <property type="evidence" value="ECO:0007669"/>
    <property type="project" value="InterPro"/>
</dbReference>
<dbReference type="PANTHER" id="PTHR30466">
    <property type="entry name" value="FLAVIN REDUCTASE"/>
    <property type="match status" value="1"/>
</dbReference>
<dbReference type="Pfam" id="PF01613">
    <property type="entry name" value="Flavin_Reduct"/>
    <property type="match status" value="1"/>
</dbReference>
<comment type="similarity">
    <text evidence="1">Belongs to the non-flavoprotein flavin reductase family.</text>
</comment>
<dbReference type="SMART" id="SM00903">
    <property type="entry name" value="Flavin_Reduct"/>
    <property type="match status" value="1"/>
</dbReference>
<dbReference type="InterPro" id="IPR050268">
    <property type="entry name" value="NADH-dep_flavin_reductase"/>
</dbReference>
<feature type="domain" description="Flavin reductase like" evidence="3">
    <location>
        <begin position="5"/>
        <end position="147"/>
    </location>
</feature>
<proteinExistence type="inferred from homology"/>
<evidence type="ECO:0000256" key="2">
    <source>
        <dbReference type="ARBA" id="ARBA00023002"/>
    </source>
</evidence>
<dbReference type="PANTHER" id="PTHR30466:SF11">
    <property type="entry name" value="FLAVIN-DEPENDENT MONOOXYGENASE, REDUCTASE SUBUNIT HSAB"/>
    <property type="match status" value="1"/>
</dbReference>
<name>A0A4R6SD46_LABRH</name>